<protein>
    <recommendedName>
        <fullName evidence="2">JmjC domain-containing protein</fullName>
    </recommendedName>
</protein>
<name>A0A7M5UPP9_9CNID</name>
<dbReference type="SUPFAM" id="SSF51197">
    <property type="entry name" value="Clavaminate synthase-like"/>
    <property type="match status" value="1"/>
</dbReference>
<keyword evidence="4" id="KW-1185">Reference proteome</keyword>
<dbReference type="PANTHER" id="PTHR12461:SF99">
    <property type="entry name" value="BIFUNCTIONAL PEPTIDASE AND (3S)-LYSYL HYDROXYLASE JMJD7"/>
    <property type="match status" value="1"/>
</dbReference>
<dbReference type="InterPro" id="IPR003347">
    <property type="entry name" value="JmjC_dom"/>
</dbReference>
<sequence length="370" mass="42537">MAAENKTALFRELLSDARDFYLPTEVRELEDNPSPLCFLREHVMTNVPLVIRGGVKHWPAVEKWSDEYLCETLGDKTVTVSMTPNGYADAPVGEKFVLPHEEQMKMSDFLKMLNNHNSKDVVYIQKQNSSFTDEFHQLVPDAASEISWTSEAFGSTPDAINFWMGGNRSITSTHKDPYENLYCVVRGSKTFTLYPPLTLPFMPYQMFSLAKYVRRCEGVYDIVDEKTVDESRDDNDIDEVVERVKHEGKVHKDETVENNEQKNDPGNDIKTGEEPLKSSACSIPKVPWIACNPLKYDARYQTFFDNSRPLVVTLQAGDVLYLPSLWFHHVQQTNSTIAVNFWYDMNYDAKYVYFKFLEKLSQPRLSSLVS</sequence>
<dbReference type="InterPro" id="IPR041667">
    <property type="entry name" value="Cupin_8"/>
</dbReference>
<dbReference type="EnsemblMetazoa" id="CLYHEMT002570.1">
    <property type="protein sequence ID" value="CLYHEMP002570.1"/>
    <property type="gene ID" value="CLYHEMG002570"/>
</dbReference>
<feature type="domain" description="JmjC" evidence="2">
    <location>
        <begin position="127"/>
        <end position="358"/>
    </location>
</feature>
<feature type="region of interest" description="Disordered" evidence="1">
    <location>
        <begin position="248"/>
        <end position="278"/>
    </location>
</feature>
<evidence type="ECO:0000256" key="1">
    <source>
        <dbReference type="SAM" id="MobiDB-lite"/>
    </source>
</evidence>
<dbReference type="SMART" id="SM00558">
    <property type="entry name" value="JmjC"/>
    <property type="match status" value="1"/>
</dbReference>
<evidence type="ECO:0000313" key="3">
    <source>
        <dbReference type="EnsemblMetazoa" id="CLYHEMP002570.1"/>
    </source>
</evidence>
<dbReference type="GeneID" id="136817306"/>
<organism evidence="3 4">
    <name type="scientific">Clytia hemisphaerica</name>
    <dbReference type="NCBI Taxonomy" id="252671"/>
    <lineage>
        <taxon>Eukaryota</taxon>
        <taxon>Metazoa</taxon>
        <taxon>Cnidaria</taxon>
        <taxon>Hydrozoa</taxon>
        <taxon>Hydroidolina</taxon>
        <taxon>Leptothecata</taxon>
        <taxon>Obeliida</taxon>
        <taxon>Clytiidae</taxon>
        <taxon>Clytia</taxon>
    </lineage>
</organism>
<feature type="compositionally biased region" description="Basic and acidic residues" evidence="1">
    <location>
        <begin position="248"/>
        <end position="276"/>
    </location>
</feature>
<dbReference type="PROSITE" id="PS51184">
    <property type="entry name" value="JMJC"/>
    <property type="match status" value="1"/>
</dbReference>
<evidence type="ECO:0000313" key="4">
    <source>
        <dbReference type="Proteomes" id="UP000594262"/>
    </source>
</evidence>
<dbReference type="AlphaFoldDB" id="A0A7M5UPP9"/>
<accession>A0A7M5UPP9</accession>
<dbReference type="OrthoDB" id="415358at2759"/>
<dbReference type="RefSeq" id="XP_066929748.1">
    <property type="nucleotide sequence ID" value="XM_067073647.1"/>
</dbReference>
<dbReference type="PANTHER" id="PTHR12461">
    <property type="entry name" value="HYPOXIA-INDUCIBLE FACTOR 1 ALPHA INHIBITOR-RELATED"/>
    <property type="match status" value="1"/>
</dbReference>
<dbReference type="Gene3D" id="2.60.120.10">
    <property type="entry name" value="Jelly Rolls"/>
    <property type="match status" value="2"/>
</dbReference>
<evidence type="ECO:0000259" key="2">
    <source>
        <dbReference type="PROSITE" id="PS51184"/>
    </source>
</evidence>
<dbReference type="InterPro" id="IPR014710">
    <property type="entry name" value="RmlC-like_jellyroll"/>
</dbReference>
<dbReference type="Proteomes" id="UP000594262">
    <property type="component" value="Unplaced"/>
</dbReference>
<reference evidence="3" key="1">
    <citation type="submission" date="2021-01" db="UniProtKB">
        <authorList>
            <consortium name="EnsemblMetazoa"/>
        </authorList>
    </citation>
    <scope>IDENTIFICATION</scope>
</reference>
<dbReference type="Pfam" id="PF13621">
    <property type="entry name" value="Cupin_8"/>
    <property type="match status" value="1"/>
</dbReference>
<proteinExistence type="predicted"/>